<evidence type="ECO:0000313" key="3">
    <source>
        <dbReference type="Proteomes" id="UP000063919"/>
    </source>
</evidence>
<dbReference type="PATRIC" id="fig|362837.3.peg.662"/>
<keyword evidence="1" id="KW-0732">Signal</keyword>
<evidence type="ECO:0000313" key="2">
    <source>
        <dbReference type="EMBL" id="ALD66552.1"/>
    </source>
</evidence>
<dbReference type="Proteomes" id="UP000063919">
    <property type="component" value="Chromosome"/>
</dbReference>
<sequence length="614" mass="70466">MKKLLSLLGAVTLVASSSATVVACGDTDPQKDKITNDLIKKFEKDINNIFAQHLEENVYQNLINLPATEINNQFLNKETINKYQGKSFEEIGEYRLNQLNSDIIKILDIENLEKRLNELKAINEYKIILGDVKNLYKGIVFDWNTLKINSNNSHQMYLGNVVLDYKIEIQYKGKKEIETLSIGDTLKYTSTDNDSLKTATDLFYRNIASDYLGSKAQDDIKQTNLKWKDIRGSKKVSDGYGKIDKELANYYDLDRKTNGFEKSIISFVKSQYFSDLDSLPIAFEGESIFKGAELNQTSLLTSANKMKSYLREDGIKYHYSNVNDQVMLRTMFRNNPETTNAKQTLRNLYFQKKNKDVWNKDFNLLKVDFLKTLKGNFESYKSSDEYKSSIAMGYIDLKGLSINLGSNAYIHQLPDFKIAVNYMIDLNETEDKALDDMSEFSVKTIKAFHETFGVDYDYGYTAEPNSKDDILMALKRSDFTKNIYFQGFRSSSHQMSSQLSLTNDLTNLESYRESMFDLANLPSDTFFTFSQRQSSMLHVAQHFLGQSKWGKGTNEEGKGIELFHHNDGAQPNDDDCQSIYWTFGYLSFNFNLDRIMNATSDLPLAGSKYFIVFS</sequence>
<dbReference type="AlphaFoldDB" id="A0A0M4KCR0"/>
<dbReference type="PROSITE" id="PS51257">
    <property type="entry name" value="PROKAR_LIPOPROTEIN"/>
    <property type="match status" value="1"/>
</dbReference>
<proteinExistence type="predicted"/>
<dbReference type="KEGG" id="scj:SCANT_v1c06460"/>
<feature type="chain" id="PRO_5005796894" description="Lipoprotein" evidence="1">
    <location>
        <begin position="24"/>
        <end position="614"/>
    </location>
</feature>
<feature type="signal peptide" evidence="1">
    <location>
        <begin position="1"/>
        <end position="23"/>
    </location>
</feature>
<organism evidence="2 3">
    <name type="scientific">Spiroplasma cantharicola</name>
    <dbReference type="NCBI Taxonomy" id="362837"/>
    <lineage>
        <taxon>Bacteria</taxon>
        <taxon>Bacillati</taxon>
        <taxon>Mycoplasmatota</taxon>
        <taxon>Mollicutes</taxon>
        <taxon>Entomoplasmatales</taxon>
        <taxon>Spiroplasmataceae</taxon>
        <taxon>Spiroplasma</taxon>
    </lineage>
</organism>
<dbReference type="NCBIfam" id="NF045726">
    <property type="entry name" value="XXplasma_LP"/>
    <property type="match status" value="1"/>
</dbReference>
<dbReference type="RefSeq" id="WP_053946308.1">
    <property type="nucleotide sequence ID" value="NZ_CP012622.1"/>
</dbReference>
<dbReference type="STRING" id="362837.SCANT_v1c06460"/>
<reference evidence="2 3" key="1">
    <citation type="journal article" date="2015" name="Genome Announc.">
        <title>Complete Genome Sequence of Spiroplasma cantharicola CC-1T (DSM 21588), a Bacterium Isolated from Soldier Beetle (Cantharis carolinus).</title>
        <authorList>
            <person name="Lo W.S."/>
            <person name="Liu P.Y."/>
            <person name="Kuo C.H."/>
        </authorList>
    </citation>
    <scope>NUCLEOTIDE SEQUENCE [LARGE SCALE GENOMIC DNA]</scope>
    <source>
        <strain evidence="2 3">CC-1</strain>
    </source>
</reference>
<gene>
    <name evidence="2" type="ORF">SCANT_v1c06460</name>
</gene>
<name>A0A0M4KCR0_9MOLU</name>
<protein>
    <recommendedName>
        <fullName evidence="4">Lipoprotein</fullName>
    </recommendedName>
</protein>
<dbReference type="InterPro" id="IPR054816">
    <property type="entry name" value="Lipoprotein_mollicutes-type_CS"/>
</dbReference>
<dbReference type="OrthoDB" id="387107at2"/>
<dbReference type="NCBIfam" id="NF038029">
    <property type="entry name" value="LP_plasma"/>
    <property type="match status" value="1"/>
</dbReference>
<evidence type="ECO:0008006" key="4">
    <source>
        <dbReference type="Google" id="ProtNLM"/>
    </source>
</evidence>
<evidence type="ECO:0000256" key="1">
    <source>
        <dbReference type="SAM" id="SignalP"/>
    </source>
</evidence>
<dbReference type="EMBL" id="CP012622">
    <property type="protein sequence ID" value="ALD66552.1"/>
    <property type="molecule type" value="Genomic_DNA"/>
</dbReference>
<keyword evidence="3" id="KW-1185">Reference proteome</keyword>
<accession>A0A0M4KCR0</accession>